<evidence type="ECO:0000256" key="3">
    <source>
        <dbReference type="ARBA" id="ARBA00015991"/>
    </source>
</evidence>
<evidence type="ECO:0000313" key="8">
    <source>
        <dbReference type="EMBL" id="KRM68106.1"/>
    </source>
</evidence>
<dbReference type="InterPro" id="IPR020456">
    <property type="entry name" value="Acylphosphatase"/>
</dbReference>
<evidence type="ECO:0000256" key="1">
    <source>
        <dbReference type="ARBA" id="ARBA00005614"/>
    </source>
</evidence>
<feature type="domain" description="Acylphosphatase-like" evidence="7">
    <location>
        <begin position="5"/>
        <end position="94"/>
    </location>
</feature>
<feature type="active site" evidence="5">
    <location>
        <position position="20"/>
    </location>
</feature>
<dbReference type="InterPro" id="IPR036046">
    <property type="entry name" value="Acylphosphatase-like_dom_sf"/>
</dbReference>
<keyword evidence="9" id="KW-1185">Reference proteome</keyword>
<dbReference type="PROSITE" id="PS51160">
    <property type="entry name" value="ACYLPHOSPHATASE_3"/>
    <property type="match status" value="1"/>
</dbReference>
<evidence type="ECO:0000259" key="7">
    <source>
        <dbReference type="PROSITE" id="PS51160"/>
    </source>
</evidence>
<dbReference type="STRING" id="1423781.FD06_GL000224"/>
<dbReference type="SUPFAM" id="SSF54975">
    <property type="entry name" value="Acylphosphatase/BLUF domain-like"/>
    <property type="match status" value="1"/>
</dbReference>
<evidence type="ECO:0000313" key="9">
    <source>
        <dbReference type="Proteomes" id="UP000052012"/>
    </source>
</evidence>
<feature type="active site" evidence="5">
    <location>
        <position position="38"/>
    </location>
</feature>
<dbReference type="EC" id="3.6.1.7" evidence="2 5"/>
<keyword evidence="5" id="KW-0378">Hydrolase</keyword>
<gene>
    <name evidence="8" type="ORF">FD06_GL000224</name>
</gene>
<dbReference type="Pfam" id="PF00708">
    <property type="entry name" value="Acylphosphatase"/>
    <property type="match status" value="1"/>
</dbReference>
<dbReference type="AlphaFoldDB" id="A0A0R2AN33"/>
<evidence type="ECO:0000256" key="2">
    <source>
        <dbReference type="ARBA" id="ARBA00012150"/>
    </source>
</evidence>
<sequence length="94" mass="10409">MSNKSINVIVKGIVQGVGYRVTVKRIANELNIVGTVQNLKNGNVKIVAAGNSNKIEKFITLIKNNPTPFSKVDDISIESNYQNNNKYSDFKIII</sequence>
<dbReference type="OrthoDB" id="9808093at2"/>
<dbReference type="Gene3D" id="3.30.70.100">
    <property type="match status" value="1"/>
</dbReference>
<proteinExistence type="inferred from homology"/>
<protein>
    <recommendedName>
        <fullName evidence="3 5">acylphosphatase</fullName>
        <ecNumber evidence="2 5">3.6.1.7</ecNumber>
    </recommendedName>
</protein>
<dbReference type="PATRIC" id="fig|1423781.4.peg.226"/>
<dbReference type="InterPro" id="IPR001792">
    <property type="entry name" value="Acylphosphatase-like_dom"/>
</dbReference>
<evidence type="ECO:0000256" key="6">
    <source>
        <dbReference type="RuleBase" id="RU004168"/>
    </source>
</evidence>
<evidence type="ECO:0000256" key="4">
    <source>
        <dbReference type="ARBA" id="ARBA00047645"/>
    </source>
</evidence>
<dbReference type="PANTHER" id="PTHR47268:SF4">
    <property type="entry name" value="ACYLPHOSPHATASE"/>
    <property type="match status" value="1"/>
</dbReference>
<organism evidence="8 9">
    <name type="scientific">Apilactobacillus ozensis DSM 23829 = JCM 17196</name>
    <dbReference type="NCBI Taxonomy" id="1423781"/>
    <lineage>
        <taxon>Bacteria</taxon>
        <taxon>Bacillati</taxon>
        <taxon>Bacillota</taxon>
        <taxon>Bacilli</taxon>
        <taxon>Lactobacillales</taxon>
        <taxon>Lactobacillaceae</taxon>
        <taxon>Apilactobacillus</taxon>
    </lineage>
</organism>
<comment type="similarity">
    <text evidence="1 6">Belongs to the acylphosphatase family.</text>
</comment>
<comment type="caution">
    <text evidence="8">The sequence shown here is derived from an EMBL/GenBank/DDBJ whole genome shotgun (WGS) entry which is preliminary data.</text>
</comment>
<evidence type="ECO:0000256" key="5">
    <source>
        <dbReference type="PROSITE-ProRule" id="PRU00520"/>
    </source>
</evidence>
<dbReference type="PANTHER" id="PTHR47268">
    <property type="entry name" value="ACYLPHOSPHATASE"/>
    <property type="match status" value="1"/>
</dbReference>
<accession>A0A0R2AN33</accession>
<dbReference type="Proteomes" id="UP000052012">
    <property type="component" value="Unassembled WGS sequence"/>
</dbReference>
<dbReference type="EMBL" id="AYYQ01000031">
    <property type="protein sequence ID" value="KRM68106.1"/>
    <property type="molecule type" value="Genomic_DNA"/>
</dbReference>
<name>A0A0R2AN33_9LACO</name>
<reference evidence="8 9" key="1">
    <citation type="journal article" date="2015" name="Genome Announc.">
        <title>Expanding the biotechnology potential of lactobacilli through comparative genomics of 213 strains and associated genera.</title>
        <authorList>
            <person name="Sun Z."/>
            <person name="Harris H.M."/>
            <person name="McCann A."/>
            <person name="Guo C."/>
            <person name="Argimon S."/>
            <person name="Zhang W."/>
            <person name="Yang X."/>
            <person name="Jeffery I.B."/>
            <person name="Cooney J.C."/>
            <person name="Kagawa T.F."/>
            <person name="Liu W."/>
            <person name="Song Y."/>
            <person name="Salvetti E."/>
            <person name="Wrobel A."/>
            <person name="Rasinkangas P."/>
            <person name="Parkhill J."/>
            <person name="Rea M.C."/>
            <person name="O'Sullivan O."/>
            <person name="Ritari J."/>
            <person name="Douillard F.P."/>
            <person name="Paul Ross R."/>
            <person name="Yang R."/>
            <person name="Briner A.E."/>
            <person name="Felis G.E."/>
            <person name="de Vos W.M."/>
            <person name="Barrangou R."/>
            <person name="Klaenhammer T.R."/>
            <person name="Caufield P.W."/>
            <person name="Cui Y."/>
            <person name="Zhang H."/>
            <person name="O'Toole P.W."/>
        </authorList>
    </citation>
    <scope>NUCLEOTIDE SEQUENCE [LARGE SCALE GENOMIC DNA]</scope>
    <source>
        <strain evidence="8 9">DSM 23829</strain>
    </source>
</reference>
<dbReference type="RefSeq" id="WP_054657182.1">
    <property type="nucleotide sequence ID" value="NZ_AYYQ01000031.1"/>
</dbReference>
<dbReference type="GO" id="GO:0003998">
    <property type="term" value="F:acylphosphatase activity"/>
    <property type="evidence" value="ECO:0007669"/>
    <property type="project" value="UniProtKB-EC"/>
</dbReference>
<comment type="catalytic activity">
    <reaction evidence="4 5">
        <text>an acyl phosphate + H2O = a carboxylate + phosphate + H(+)</text>
        <dbReference type="Rhea" id="RHEA:14965"/>
        <dbReference type="ChEBI" id="CHEBI:15377"/>
        <dbReference type="ChEBI" id="CHEBI:15378"/>
        <dbReference type="ChEBI" id="CHEBI:29067"/>
        <dbReference type="ChEBI" id="CHEBI:43474"/>
        <dbReference type="ChEBI" id="CHEBI:59918"/>
        <dbReference type="EC" id="3.6.1.7"/>
    </reaction>
</comment>